<dbReference type="Pfam" id="PF01850">
    <property type="entry name" value="PIN"/>
    <property type="match status" value="1"/>
</dbReference>
<evidence type="ECO:0000256" key="5">
    <source>
        <dbReference type="HAMAP-Rule" id="MF_00265"/>
    </source>
</evidence>
<protein>
    <recommendedName>
        <fullName evidence="5">Ribonuclease VapC</fullName>
        <shortName evidence="5">RNase VapC</shortName>
        <ecNumber evidence="5">3.1.-.-</ecNumber>
    </recommendedName>
    <alternativeName>
        <fullName evidence="5">Toxin VapC</fullName>
    </alternativeName>
</protein>
<reference evidence="7" key="1">
    <citation type="submission" date="2017-12" db="EMBL/GenBank/DDBJ databases">
        <title>FDA dAtabase for Regulatory Grade micrObial Sequences (FDA-ARGOS): Supporting development and validation of Infectious Disease Dx tests.</title>
        <authorList>
            <person name="Campos J."/>
            <person name="Goldberg B."/>
            <person name="Tallon L."/>
            <person name="Sadzewicz L."/>
            <person name="Sengamalay N."/>
            <person name="Ott S."/>
            <person name="Godinez A."/>
            <person name="Nagaraj S."/>
            <person name="Vyas G."/>
            <person name="Aluvathingal J."/>
            <person name="Nadendla S."/>
            <person name="Geyer C."/>
            <person name="Nandy P."/>
            <person name="Hobson J."/>
            <person name="Sichtig H."/>
        </authorList>
    </citation>
    <scope>NUCLEOTIDE SEQUENCE</scope>
    <source>
        <strain evidence="7">FDAARGOS_252</strain>
        <plasmid evidence="7">unnamed3</plasmid>
    </source>
</reference>
<keyword evidence="3 5" id="KW-0479">Metal-binding</keyword>
<dbReference type="AlphaFoldDB" id="A0A1V0GY15"/>
<geneLocation type="plasmid" evidence="7 8">
    <name>unnamed3</name>
</geneLocation>
<evidence type="ECO:0000256" key="1">
    <source>
        <dbReference type="ARBA" id="ARBA00022649"/>
    </source>
</evidence>
<dbReference type="GO" id="GO:0090729">
    <property type="term" value="F:toxin activity"/>
    <property type="evidence" value="ECO:0007669"/>
    <property type="project" value="UniProtKB-KW"/>
</dbReference>
<comment type="cofactor">
    <cofactor evidence="5">
        <name>Mg(2+)</name>
        <dbReference type="ChEBI" id="CHEBI:18420"/>
    </cofactor>
</comment>
<dbReference type="GO" id="GO:0000287">
    <property type="term" value="F:magnesium ion binding"/>
    <property type="evidence" value="ECO:0007669"/>
    <property type="project" value="UniProtKB-UniRule"/>
</dbReference>
<keyword evidence="2 5" id="KW-0540">Nuclease</keyword>
<gene>
    <name evidence="5" type="primary">vapC</name>
    <name evidence="7" type="ORF">A6J80_20895</name>
</gene>
<organism evidence="7 8">
    <name type="scientific">Paracoccus yeei</name>
    <dbReference type="NCBI Taxonomy" id="147645"/>
    <lineage>
        <taxon>Bacteria</taxon>
        <taxon>Pseudomonadati</taxon>
        <taxon>Pseudomonadota</taxon>
        <taxon>Alphaproteobacteria</taxon>
        <taxon>Rhodobacterales</taxon>
        <taxon>Paracoccaceae</taxon>
        <taxon>Paracoccus</taxon>
    </lineage>
</organism>
<name>A0A1V0GY15_9RHOB</name>
<evidence type="ECO:0000256" key="2">
    <source>
        <dbReference type="ARBA" id="ARBA00022722"/>
    </source>
</evidence>
<dbReference type="eggNOG" id="COG5611">
    <property type="taxonomic scope" value="Bacteria"/>
</dbReference>
<evidence type="ECO:0000256" key="3">
    <source>
        <dbReference type="ARBA" id="ARBA00022723"/>
    </source>
</evidence>
<keyword evidence="1 5" id="KW-1277">Toxin-antitoxin system</keyword>
<evidence type="ECO:0000313" key="7">
    <source>
        <dbReference type="EMBL" id="ARC38756.1"/>
    </source>
</evidence>
<comment type="similarity">
    <text evidence="5">Belongs to the PINc/VapC protein family.</text>
</comment>
<dbReference type="PANTHER" id="PTHR39664:SF2">
    <property type="entry name" value="NUCLEIC ACID-BINDING PROTEIN, CONTAINING PIN DOMAIN-RELATED"/>
    <property type="match status" value="1"/>
</dbReference>
<dbReference type="EC" id="3.1.-.-" evidence="5"/>
<dbReference type="InterPro" id="IPR029060">
    <property type="entry name" value="PIN-like_dom_sf"/>
</dbReference>
<dbReference type="PANTHER" id="PTHR39664">
    <property type="match status" value="1"/>
</dbReference>
<keyword evidence="7" id="KW-0614">Plasmid</keyword>
<feature type="domain" description="PIN" evidence="6">
    <location>
        <begin position="2"/>
        <end position="120"/>
    </location>
</feature>
<sequence>MIALDTNVLVRFLVQDDLQQAAQANAVFAALTEAEPAFLCREVLAELVWVLERAYRLPRADIAGAIDGLLASREIVVEQADRVGLANDRYRQGGAGFSDQMIALAAREAGCAAVLSFDRQAISGAGMTAVPAPA</sequence>
<dbReference type="Gene3D" id="3.40.50.1010">
    <property type="entry name" value="5'-nuclease"/>
    <property type="match status" value="1"/>
</dbReference>
<comment type="function">
    <text evidence="5">Toxic component of a toxin-antitoxin (TA) system. An RNase.</text>
</comment>
<dbReference type="InterPro" id="IPR022907">
    <property type="entry name" value="VapC_family"/>
</dbReference>
<dbReference type="RefSeq" id="WP_080623045.1">
    <property type="nucleotide sequence ID" value="NZ_CAWMZI010000004.1"/>
</dbReference>
<feature type="binding site" evidence="5">
    <location>
        <position position="99"/>
    </location>
    <ligand>
        <name>Mg(2+)</name>
        <dbReference type="ChEBI" id="CHEBI:18420"/>
    </ligand>
</feature>
<keyword evidence="5" id="KW-0460">Magnesium</keyword>
<keyword evidence="5" id="KW-0800">Toxin</keyword>
<accession>A0A1V0GY15</accession>
<dbReference type="Proteomes" id="UP000191257">
    <property type="component" value="Plasmid unnamed3"/>
</dbReference>
<dbReference type="EMBL" id="CP020443">
    <property type="protein sequence ID" value="ARC38756.1"/>
    <property type="molecule type" value="Genomic_DNA"/>
</dbReference>
<evidence type="ECO:0000259" key="6">
    <source>
        <dbReference type="Pfam" id="PF01850"/>
    </source>
</evidence>
<dbReference type="KEGG" id="pye:A6J80_20895"/>
<evidence type="ECO:0000256" key="4">
    <source>
        <dbReference type="ARBA" id="ARBA00022801"/>
    </source>
</evidence>
<dbReference type="GO" id="GO:0016787">
    <property type="term" value="F:hydrolase activity"/>
    <property type="evidence" value="ECO:0007669"/>
    <property type="project" value="UniProtKB-KW"/>
</dbReference>
<keyword evidence="4 5" id="KW-0378">Hydrolase</keyword>
<dbReference type="GO" id="GO:0004540">
    <property type="term" value="F:RNA nuclease activity"/>
    <property type="evidence" value="ECO:0007669"/>
    <property type="project" value="InterPro"/>
</dbReference>
<keyword evidence="8" id="KW-1185">Reference proteome</keyword>
<dbReference type="SUPFAM" id="SSF88723">
    <property type="entry name" value="PIN domain-like"/>
    <property type="match status" value="1"/>
</dbReference>
<feature type="binding site" evidence="5">
    <location>
        <position position="5"/>
    </location>
    <ligand>
        <name>Mg(2+)</name>
        <dbReference type="ChEBI" id="CHEBI:18420"/>
    </ligand>
</feature>
<proteinExistence type="inferred from homology"/>
<dbReference type="InterPro" id="IPR002716">
    <property type="entry name" value="PIN_dom"/>
</dbReference>
<dbReference type="CDD" id="cd18683">
    <property type="entry name" value="PIN_VapC-like"/>
    <property type="match status" value="1"/>
</dbReference>
<evidence type="ECO:0000313" key="8">
    <source>
        <dbReference type="Proteomes" id="UP000191257"/>
    </source>
</evidence>
<dbReference type="HAMAP" id="MF_00265">
    <property type="entry name" value="VapC_Nob1"/>
    <property type="match status" value="1"/>
</dbReference>